<protein>
    <recommendedName>
        <fullName evidence="8">L-lactate permease</fullName>
    </recommendedName>
</protein>
<dbReference type="Pfam" id="PF02652">
    <property type="entry name" value="Lactate_perm"/>
    <property type="match status" value="1"/>
</dbReference>
<evidence type="ECO:0000256" key="6">
    <source>
        <dbReference type="ARBA" id="ARBA00022989"/>
    </source>
</evidence>
<feature type="non-terminal residue" evidence="9">
    <location>
        <position position="1"/>
    </location>
</feature>
<dbReference type="GO" id="GO:0015295">
    <property type="term" value="F:solute:proton symporter activity"/>
    <property type="evidence" value="ECO:0007669"/>
    <property type="project" value="TreeGrafter"/>
</dbReference>
<evidence type="ECO:0000256" key="1">
    <source>
        <dbReference type="ARBA" id="ARBA00004651"/>
    </source>
</evidence>
<keyword evidence="7 8" id="KW-0472">Membrane</keyword>
<keyword evidence="6 8" id="KW-1133">Transmembrane helix</keyword>
<dbReference type="GO" id="GO:0015129">
    <property type="term" value="F:lactate transmembrane transporter activity"/>
    <property type="evidence" value="ECO:0007669"/>
    <property type="project" value="UniProtKB-UniRule"/>
</dbReference>
<feature type="transmembrane region" description="Helical" evidence="8">
    <location>
        <begin position="12"/>
        <end position="31"/>
    </location>
</feature>
<keyword evidence="5 8" id="KW-0812">Transmembrane</keyword>
<evidence type="ECO:0000313" key="10">
    <source>
        <dbReference type="Proteomes" id="UP001208853"/>
    </source>
</evidence>
<reference evidence="9" key="1">
    <citation type="submission" date="2022-10" db="EMBL/GenBank/DDBJ databases">
        <title>Comparative genomic study of S. anginosus.</title>
        <authorList>
            <person name="Prasad A."/>
            <person name="Ene A."/>
            <person name="Jablonska S."/>
            <person name="Du J."/>
            <person name="Wolfe A.J."/>
            <person name="Putonti C."/>
        </authorList>
    </citation>
    <scope>NUCLEOTIDE SEQUENCE</scope>
    <source>
        <strain evidence="9">UMB6888</strain>
    </source>
</reference>
<evidence type="ECO:0000256" key="5">
    <source>
        <dbReference type="ARBA" id="ARBA00022692"/>
    </source>
</evidence>
<dbReference type="EMBL" id="JAPAIK010000499">
    <property type="protein sequence ID" value="MCW1073716.1"/>
    <property type="molecule type" value="Genomic_DNA"/>
</dbReference>
<dbReference type="PANTHER" id="PTHR30003">
    <property type="entry name" value="L-LACTATE PERMEASE"/>
    <property type="match status" value="1"/>
</dbReference>
<gene>
    <name evidence="9" type="ORF">OJ930_12140</name>
</gene>
<name>A0AAW5TJY3_STRAP</name>
<evidence type="ECO:0000256" key="2">
    <source>
        <dbReference type="ARBA" id="ARBA00010100"/>
    </source>
</evidence>
<comment type="similarity">
    <text evidence="2 8">Belongs to the lactate permease family.</text>
</comment>
<proteinExistence type="inferred from homology"/>
<feature type="non-terminal residue" evidence="9">
    <location>
        <position position="83"/>
    </location>
</feature>
<comment type="caution">
    <text evidence="9">The sequence shown here is derived from an EMBL/GenBank/DDBJ whole genome shotgun (WGS) entry which is preliminary data.</text>
</comment>
<evidence type="ECO:0000256" key="7">
    <source>
        <dbReference type="ARBA" id="ARBA00023136"/>
    </source>
</evidence>
<keyword evidence="3 8" id="KW-0813">Transport</keyword>
<dbReference type="PANTHER" id="PTHR30003:SF0">
    <property type="entry name" value="GLYCOLATE PERMEASE GLCA-RELATED"/>
    <property type="match status" value="1"/>
</dbReference>
<evidence type="ECO:0000313" key="9">
    <source>
        <dbReference type="EMBL" id="MCW1073716.1"/>
    </source>
</evidence>
<accession>A0AAW5TJY3</accession>
<feature type="transmembrane region" description="Helical" evidence="8">
    <location>
        <begin position="63"/>
        <end position="82"/>
    </location>
</feature>
<keyword evidence="4 8" id="KW-1003">Cell membrane</keyword>
<comment type="function">
    <text evidence="8">Uptake of L-lactate across the membrane. Can also transport D-lactate and glycolate.</text>
</comment>
<dbReference type="Proteomes" id="UP001208853">
    <property type="component" value="Unassembled WGS sequence"/>
</dbReference>
<organism evidence="9 10">
    <name type="scientific">Streptococcus anginosus</name>
    <dbReference type="NCBI Taxonomy" id="1328"/>
    <lineage>
        <taxon>Bacteria</taxon>
        <taxon>Bacillati</taxon>
        <taxon>Bacillota</taxon>
        <taxon>Bacilli</taxon>
        <taxon>Lactobacillales</taxon>
        <taxon>Streptococcaceae</taxon>
        <taxon>Streptococcus</taxon>
        <taxon>Streptococcus anginosus group</taxon>
    </lineage>
</organism>
<evidence type="ECO:0000256" key="4">
    <source>
        <dbReference type="ARBA" id="ARBA00022475"/>
    </source>
</evidence>
<evidence type="ECO:0000256" key="3">
    <source>
        <dbReference type="ARBA" id="ARBA00022448"/>
    </source>
</evidence>
<dbReference type="InterPro" id="IPR003804">
    <property type="entry name" value="Lactate_perm"/>
</dbReference>
<feature type="transmembrane region" description="Helical" evidence="8">
    <location>
        <begin position="38"/>
        <end position="57"/>
    </location>
</feature>
<dbReference type="GO" id="GO:0005886">
    <property type="term" value="C:plasma membrane"/>
    <property type="evidence" value="ECO:0007669"/>
    <property type="project" value="UniProtKB-SubCell"/>
</dbReference>
<sequence>TPAPDAVGGQLWLSALLAALPLLVFFVLLGVFSVATHWCSLISLGLALVIAVTGFGMPADLAGLSALQGAAFGLFPICYIVIM</sequence>
<evidence type="ECO:0000256" key="8">
    <source>
        <dbReference type="RuleBase" id="RU365092"/>
    </source>
</evidence>
<comment type="subcellular location">
    <subcellularLocation>
        <location evidence="1 8">Cell membrane</location>
        <topology evidence="1 8">Multi-pass membrane protein</topology>
    </subcellularLocation>
</comment>
<comment type="caution">
    <text evidence="8">Lacks conserved residue(s) required for the propagation of feature annotation.</text>
</comment>
<dbReference type="AlphaFoldDB" id="A0AAW5TJY3"/>